<dbReference type="InterPro" id="IPR036429">
    <property type="entry name" value="SpoA-like_sf"/>
</dbReference>
<dbReference type="InterPro" id="IPR028976">
    <property type="entry name" value="CheC-like_sf"/>
</dbReference>
<evidence type="ECO:0000313" key="9">
    <source>
        <dbReference type="EMBL" id="ALI56112.1"/>
    </source>
</evidence>
<dbReference type="AlphaFoldDB" id="A0A0P0A096"/>
<protein>
    <submittedName>
        <fullName evidence="9">Flagellar motor switch protein</fullName>
    </submittedName>
</protein>
<sequence length="368" mass="39346">MSATKALRVGFAKAAEEAMELVFQVQQVEERRQSVSVLTQSLPENALLALLEGPADQFGLMVFDHVTTASVVEQMTTGAVLPMAPEERQPSTTDAVMCSDLIDRMIEEFEEQIAQAPNPPKVDGFRYAARLQEKRSIALAFDDVPYRCFYITVTVGRVARESTIVLIFPYDAPPPKRVKGEESAWGKEFKDVVMGTHVTLDTVLHEITLSLSEVASWDVGTLIPIPREALSRVEIRAQDGRKVSRGRIGQIGGARAVRIDLTPEDTSDGVLDGRALDLGGAGLGSMEGLAGMALGGGSDLPPLGDLGGMADLGSGGDLDFPDLPDLPDLDGFPAMEDLPPLESGDDFDGLGDLPPLGDFADLGDLPDI</sequence>
<evidence type="ECO:0000256" key="1">
    <source>
        <dbReference type="ARBA" id="ARBA00004202"/>
    </source>
</evidence>
<organism evidence="9 10">
    <name type="scientific">Celeribacter marinus</name>
    <dbReference type="NCBI Taxonomy" id="1397108"/>
    <lineage>
        <taxon>Bacteria</taxon>
        <taxon>Pseudomonadati</taxon>
        <taxon>Pseudomonadota</taxon>
        <taxon>Alphaproteobacteria</taxon>
        <taxon>Rhodobacterales</taxon>
        <taxon>Roseobacteraceae</taxon>
        <taxon>Celeribacter</taxon>
    </lineage>
</organism>
<gene>
    <name evidence="9" type="ORF">IMCC12053_2165</name>
</gene>
<keyword evidence="3" id="KW-0145">Chemotaxis</keyword>
<feature type="domain" description="Flagellar motor switch protein FliN-like C-terminal" evidence="8">
    <location>
        <begin position="193"/>
        <end position="260"/>
    </location>
</feature>
<dbReference type="Gene3D" id="3.40.1550.10">
    <property type="entry name" value="CheC-like"/>
    <property type="match status" value="1"/>
</dbReference>
<keyword evidence="4" id="KW-0283">Flagellar rotation</keyword>
<proteinExistence type="predicted"/>
<keyword evidence="9" id="KW-0969">Cilium</keyword>
<keyword evidence="9" id="KW-0966">Cell projection</keyword>
<comment type="function">
    <text evidence="6">FliM is one of three proteins (FliG, FliN, FliM) that forms the rotor-mounted switch complex (C ring), located at the base of the basal body. This complex interacts with the CheY and CheZ chemotaxis proteins, in addition to contacting components of the motor that determine the direction of flagellar rotation.</text>
</comment>
<feature type="region of interest" description="Disordered" evidence="7">
    <location>
        <begin position="327"/>
        <end position="368"/>
    </location>
</feature>
<dbReference type="GO" id="GO:0006935">
    <property type="term" value="P:chemotaxis"/>
    <property type="evidence" value="ECO:0007669"/>
    <property type="project" value="UniProtKB-KW"/>
</dbReference>
<keyword evidence="9" id="KW-0282">Flagellum</keyword>
<comment type="subcellular location">
    <subcellularLocation>
        <location evidence="1">Cell membrane</location>
        <topology evidence="1">Peripheral membrane protein</topology>
    </subcellularLocation>
</comment>
<dbReference type="STRING" id="1397108.IMCC12053_2165"/>
<keyword evidence="5" id="KW-0472">Membrane</keyword>
<evidence type="ECO:0000313" key="10">
    <source>
        <dbReference type="Proteomes" id="UP000064920"/>
    </source>
</evidence>
<dbReference type="Gene3D" id="2.30.330.10">
    <property type="entry name" value="SpoA-like"/>
    <property type="match status" value="1"/>
</dbReference>
<name>A0A0P0A096_9RHOB</name>
<evidence type="ECO:0000256" key="7">
    <source>
        <dbReference type="SAM" id="MobiDB-lite"/>
    </source>
</evidence>
<dbReference type="KEGG" id="cmar:IMCC12053_2165"/>
<keyword evidence="10" id="KW-1185">Reference proteome</keyword>
<dbReference type="EMBL" id="CP012023">
    <property type="protein sequence ID" value="ALI56112.1"/>
    <property type="molecule type" value="Genomic_DNA"/>
</dbReference>
<evidence type="ECO:0000256" key="5">
    <source>
        <dbReference type="ARBA" id="ARBA00023136"/>
    </source>
</evidence>
<evidence type="ECO:0000259" key="8">
    <source>
        <dbReference type="Pfam" id="PF01052"/>
    </source>
</evidence>
<evidence type="ECO:0000256" key="3">
    <source>
        <dbReference type="ARBA" id="ARBA00022500"/>
    </source>
</evidence>
<accession>A0A0P0A096</accession>
<dbReference type="InterPro" id="IPR001543">
    <property type="entry name" value="FliN-like_C"/>
</dbReference>
<evidence type="ECO:0000256" key="4">
    <source>
        <dbReference type="ARBA" id="ARBA00022779"/>
    </source>
</evidence>
<dbReference type="GO" id="GO:0005886">
    <property type="term" value="C:plasma membrane"/>
    <property type="evidence" value="ECO:0007669"/>
    <property type="project" value="UniProtKB-SubCell"/>
</dbReference>
<feature type="compositionally biased region" description="Low complexity" evidence="7">
    <location>
        <begin position="350"/>
        <end position="368"/>
    </location>
</feature>
<dbReference type="SUPFAM" id="SSF101801">
    <property type="entry name" value="Surface presentation of antigens (SPOA)"/>
    <property type="match status" value="1"/>
</dbReference>
<dbReference type="Proteomes" id="UP000064920">
    <property type="component" value="Chromosome"/>
</dbReference>
<dbReference type="GO" id="GO:0097588">
    <property type="term" value="P:archaeal or bacterial-type flagellum-dependent cell motility"/>
    <property type="evidence" value="ECO:0007669"/>
    <property type="project" value="UniProtKB-KW"/>
</dbReference>
<evidence type="ECO:0000256" key="6">
    <source>
        <dbReference type="ARBA" id="ARBA00025044"/>
    </source>
</evidence>
<dbReference type="PATRIC" id="fig|1397108.4.peg.2218"/>
<evidence type="ECO:0000256" key="2">
    <source>
        <dbReference type="ARBA" id="ARBA00022475"/>
    </source>
</evidence>
<reference evidence="10" key="1">
    <citation type="submission" date="2015-05" db="EMBL/GenBank/DDBJ databases">
        <authorList>
            <person name="Oh H.-M."/>
            <person name="Yang J.-A."/>
            <person name="Cho J.-C."/>
            <person name="Kang I."/>
        </authorList>
    </citation>
    <scope>NUCLEOTIDE SEQUENCE [LARGE SCALE GENOMIC DNA]</scope>
    <source>
        <strain evidence="10">IMCC 12053</strain>
    </source>
</reference>
<dbReference type="Pfam" id="PF01052">
    <property type="entry name" value="FliMN_C"/>
    <property type="match status" value="1"/>
</dbReference>
<keyword evidence="2" id="KW-1003">Cell membrane</keyword>